<sequence>MRDGRTLLSIGAVSAVLAALVPGVLAPNATPLGSIDRDAVASPVLMSALERPAELPAATPTAPDRQPPVTRAKPDASASVPPGCERLVSSLARSVASRTISRCIT</sequence>
<evidence type="ECO:0000313" key="2">
    <source>
        <dbReference type="EMBL" id="TDR93916.1"/>
    </source>
</evidence>
<proteinExistence type="predicted"/>
<protein>
    <submittedName>
        <fullName evidence="2">Uncharacterized protein</fullName>
    </submittedName>
</protein>
<accession>A0A4R7CAB2</accession>
<dbReference type="Proteomes" id="UP000295122">
    <property type="component" value="Unassembled WGS sequence"/>
</dbReference>
<dbReference type="AlphaFoldDB" id="A0A4R7CAB2"/>
<reference evidence="2 3" key="1">
    <citation type="submission" date="2019-03" db="EMBL/GenBank/DDBJ databases">
        <title>Genomic Encyclopedia of Type Strains, Phase IV (KMG-IV): sequencing the most valuable type-strain genomes for metagenomic binning, comparative biology and taxonomic classification.</title>
        <authorList>
            <person name="Goeker M."/>
        </authorList>
    </citation>
    <scope>NUCLEOTIDE SEQUENCE [LARGE SCALE GENOMIC DNA]</scope>
    <source>
        <strain evidence="2 3">DSM 25903</strain>
    </source>
</reference>
<dbReference type="RefSeq" id="WP_133768871.1">
    <property type="nucleotide sequence ID" value="NZ_SNZR01000011.1"/>
</dbReference>
<evidence type="ECO:0000313" key="3">
    <source>
        <dbReference type="Proteomes" id="UP000295122"/>
    </source>
</evidence>
<dbReference type="EMBL" id="SNZR01000011">
    <property type="protein sequence ID" value="TDR93916.1"/>
    <property type="molecule type" value="Genomic_DNA"/>
</dbReference>
<feature type="compositionally biased region" description="Low complexity" evidence="1">
    <location>
        <begin position="51"/>
        <end position="63"/>
    </location>
</feature>
<keyword evidence="3" id="KW-1185">Reference proteome</keyword>
<organism evidence="2 3">
    <name type="scientific">Enterovirga rhinocerotis</name>
    <dbReference type="NCBI Taxonomy" id="1339210"/>
    <lineage>
        <taxon>Bacteria</taxon>
        <taxon>Pseudomonadati</taxon>
        <taxon>Pseudomonadota</taxon>
        <taxon>Alphaproteobacteria</taxon>
        <taxon>Hyphomicrobiales</taxon>
        <taxon>Methylobacteriaceae</taxon>
        <taxon>Enterovirga</taxon>
    </lineage>
</organism>
<comment type="caution">
    <text evidence="2">The sequence shown here is derived from an EMBL/GenBank/DDBJ whole genome shotgun (WGS) entry which is preliminary data.</text>
</comment>
<gene>
    <name evidence="2" type="ORF">EV668_1185</name>
</gene>
<evidence type="ECO:0000256" key="1">
    <source>
        <dbReference type="SAM" id="MobiDB-lite"/>
    </source>
</evidence>
<name>A0A4R7CAB2_9HYPH</name>
<feature type="region of interest" description="Disordered" evidence="1">
    <location>
        <begin position="51"/>
        <end position="83"/>
    </location>
</feature>